<feature type="transmembrane region" description="Helical" evidence="1">
    <location>
        <begin position="141"/>
        <end position="160"/>
    </location>
</feature>
<feature type="transmembrane region" description="Helical" evidence="1">
    <location>
        <begin position="205"/>
        <end position="224"/>
    </location>
</feature>
<feature type="transmembrane region" description="Helical" evidence="1">
    <location>
        <begin position="34"/>
        <end position="54"/>
    </location>
</feature>
<feature type="transmembrane region" description="Helical" evidence="1">
    <location>
        <begin position="98"/>
        <end position="120"/>
    </location>
</feature>
<dbReference type="AlphaFoldDB" id="M1VP66"/>
<dbReference type="EMBL" id="KC537381">
    <property type="protein sequence ID" value="AGS58352.1"/>
    <property type="molecule type" value="Genomic_DNA"/>
</dbReference>
<dbReference type="Pfam" id="PF14897">
    <property type="entry name" value="EpsG"/>
    <property type="match status" value="1"/>
</dbReference>
<accession>M1VP66</accession>
<keyword evidence="1" id="KW-1133">Transmembrane helix</keyword>
<keyword evidence="1" id="KW-0472">Membrane</keyword>
<evidence type="ECO:0000256" key="1">
    <source>
        <dbReference type="SAM" id="Phobius"/>
    </source>
</evidence>
<gene>
    <name evidence="3" type="primary">cps26P</name>
</gene>
<reference evidence="2" key="2">
    <citation type="journal article" date="2013" name="PLoS ONE">
        <title>Development of Multiplex PCR Assays for the Identification of the 33 Serotypes of Streptococcus suis.</title>
        <authorList>
            <person name="Liu Z."/>
            <person name="Zheng H."/>
            <person name="Gottschalk M."/>
            <person name="Bai X."/>
            <person name="Lan R."/>
            <person name="Ji S."/>
            <person name="Liu H."/>
            <person name="Xu J."/>
        </authorList>
    </citation>
    <scope>NUCLEOTIDE SEQUENCE</scope>
    <source>
        <strain evidence="2">89-4109-1</strain>
    </source>
</reference>
<feature type="transmembrane region" description="Helical" evidence="1">
    <location>
        <begin position="329"/>
        <end position="349"/>
    </location>
</feature>
<feature type="transmembrane region" description="Helical" evidence="1">
    <location>
        <begin position="244"/>
        <end position="264"/>
    </location>
</feature>
<proteinExistence type="predicted"/>
<sequence length="371" mass="43978">MVLFIYVSLILANLFIGLRRYFHPFNKSKNRLNVIIFILSFIGFCILMIGYRNFSGLSNDLLNNQAEYNSFLNYRESGYEIIYRLLMGLGRINQLDFYTWRAIVLFAGLLLHFFCIYKWLPNPHLYLSFFSMFYLIQGAELYRNFVAFVIFFTGGIIYLYSKVKHKNITFGIFILIAGFIHSSYLLYFIFLIFNRKVSQKTINMLISIVLLLCVFIFINGNKIPGLTLITSFLGDSRLMNYFDAPTRFGFIIFFLLHFSSLFLFRYMEKYGIKSEAIMLAKQMTLVTMLFFPLYMIDGTFIRIGRNLLPFLYGVQGEYFLDKSSDRKKIIYLVFTFLAVSFWMYNTFFISSRPEVLFYPFFTDNIFFNPQF</sequence>
<evidence type="ECO:0000313" key="3">
    <source>
        <dbReference type="EMBL" id="BAM94927.1"/>
    </source>
</evidence>
<reference evidence="3" key="1">
    <citation type="journal article" date="2013" name="Appl. Environ. Microbiol.">
        <title>Genetic analysis of capsular polysaccharide synthesis gene clusters from all serotypes of Streptococcus suis: potential mechanisms for generation of capsular variation.</title>
        <authorList>
            <person name="Okura M."/>
            <person name="Takamatsu D."/>
            <person name="Maruyama F."/>
            <person name="Nozawa T."/>
            <person name="Nakagawa I."/>
            <person name="Osaki M."/>
            <person name="Sekizaki T."/>
            <person name="Gottschalk M."/>
            <person name="Kumagai Y."/>
            <person name="Hamada S."/>
        </authorList>
    </citation>
    <scope>NUCLEOTIDE SEQUENCE</scope>
    <source>
        <strain evidence="3">89-4109-1</strain>
    </source>
</reference>
<name>M1VP66_STRSU</name>
<dbReference type="EMBL" id="AB737830">
    <property type="protein sequence ID" value="BAM94927.1"/>
    <property type="molecule type" value="Genomic_DNA"/>
</dbReference>
<protein>
    <submittedName>
        <fullName evidence="2">Cps26P</fullName>
    </submittedName>
    <submittedName>
        <fullName evidence="3">Putative oligosaccharide repeat unit polymerase</fullName>
    </submittedName>
</protein>
<feature type="transmembrane region" description="Helical" evidence="1">
    <location>
        <begin position="285"/>
        <end position="303"/>
    </location>
</feature>
<evidence type="ECO:0000313" key="2">
    <source>
        <dbReference type="EMBL" id="AGS58352.1"/>
    </source>
</evidence>
<feature type="transmembrane region" description="Helical" evidence="1">
    <location>
        <begin position="6"/>
        <end position="22"/>
    </location>
</feature>
<feature type="transmembrane region" description="Helical" evidence="1">
    <location>
        <begin position="172"/>
        <end position="193"/>
    </location>
</feature>
<dbReference type="InterPro" id="IPR049458">
    <property type="entry name" value="EpsG-like"/>
</dbReference>
<keyword evidence="1" id="KW-0812">Transmembrane</keyword>
<organism evidence="3">
    <name type="scientific">Streptococcus suis</name>
    <dbReference type="NCBI Taxonomy" id="1307"/>
    <lineage>
        <taxon>Bacteria</taxon>
        <taxon>Bacillati</taxon>
        <taxon>Bacillota</taxon>
        <taxon>Bacilli</taxon>
        <taxon>Lactobacillales</taxon>
        <taxon>Streptococcaceae</taxon>
        <taxon>Streptococcus</taxon>
    </lineage>
</organism>